<dbReference type="PANTHER" id="PTHR43024">
    <property type="entry name" value="UDP-N-ACETYLMURAMOYL-TRIPEPTIDE--D-ALANYL-D-ALANINE LIGASE"/>
    <property type="match status" value="1"/>
</dbReference>
<dbReference type="Pfam" id="PF02875">
    <property type="entry name" value="Mur_ligase_C"/>
    <property type="match status" value="1"/>
</dbReference>
<feature type="domain" description="Mur ligase C-terminal" evidence="5">
    <location>
        <begin position="397"/>
        <end position="514"/>
    </location>
</feature>
<dbReference type="AlphaFoldDB" id="A0A0G0P8T9"/>
<evidence type="ECO:0000256" key="2">
    <source>
        <dbReference type="ARBA" id="ARBA00022741"/>
    </source>
</evidence>
<keyword evidence="1 7" id="KW-0436">Ligase</keyword>
<evidence type="ECO:0000256" key="4">
    <source>
        <dbReference type="SAM" id="Phobius"/>
    </source>
</evidence>
<dbReference type="SUPFAM" id="SSF53623">
    <property type="entry name" value="MurD-like peptide ligases, catalytic domain"/>
    <property type="match status" value="1"/>
</dbReference>
<evidence type="ECO:0000313" key="8">
    <source>
        <dbReference type="Proteomes" id="UP000034081"/>
    </source>
</evidence>
<accession>A0A0G0P8T9</accession>
<dbReference type="InterPro" id="IPR036615">
    <property type="entry name" value="Mur_ligase_C_dom_sf"/>
</dbReference>
<comment type="caution">
    <text evidence="7">The sequence shown here is derived from an EMBL/GenBank/DDBJ whole genome shotgun (WGS) entry which is preliminary data.</text>
</comment>
<keyword evidence="4" id="KW-1133">Transmembrane helix</keyword>
<dbReference type="SUPFAM" id="SSF53244">
    <property type="entry name" value="MurD-like peptide ligases, peptide-binding domain"/>
    <property type="match status" value="1"/>
</dbReference>
<sequence length="525" mass="59990">MVPAALIIKIIFLLQAAGLVTVWLYWIQTKEYRLDRFTVFLKNPDGIRELLVIPTLIKFFIFAVCFVFNPFLLLYLVEILLLAIYFVIQILKRKLRKPVFTKRVVRICLISLVFTFTTLFLYQTEYWVRFFLSELTLLVGPLVGIYVTGISVKNTLEREKKTAKDILEKFSPTVIAVTGSYGKTTTKDFITQILSSKYKVLSTFKNQNTHFGIVRRIISDLKKYHKFFVAEIGAYKKGEIRKIAEVLKPDIAVITGLEPQHLELFGTFENLKQAKFELVESLGEKGLAFFNITNPEVTTLEDLARRLGKNIKTYTYALNNKGRLDATSHIERIDSDGATFKITIDDETKEIRTNLYSKRLIENLTGAILVARRFGVEWARIREVCRKLDLPDGTLNVFKTKSGLTIIDDSYNSTPHGFEAAVELLSQKEGKKKLVATTGIIELGNQSYLVHKKLGKLLDAVCDFVILRNKEFLTAFKDGIRDSSKIRLITDSKKIIDFIDRNTSSGSVVLIEGKLPQVVDYYRKI</sequence>
<organism evidence="7 8">
    <name type="scientific">Candidatus Woesebacteria bacterium GW2011_GWB1_38_8</name>
    <dbReference type="NCBI Taxonomy" id="1618570"/>
    <lineage>
        <taxon>Bacteria</taxon>
        <taxon>Candidatus Woeseibacteriota</taxon>
    </lineage>
</organism>
<evidence type="ECO:0000313" key="7">
    <source>
        <dbReference type="EMBL" id="KKQ85721.1"/>
    </source>
</evidence>
<dbReference type="EMBL" id="LBVL01000004">
    <property type="protein sequence ID" value="KKQ85721.1"/>
    <property type="molecule type" value="Genomic_DNA"/>
</dbReference>
<dbReference type="STRING" id="1618570.UT08_C0004G0033"/>
<keyword evidence="4" id="KW-0472">Membrane</keyword>
<dbReference type="InterPro" id="IPR036565">
    <property type="entry name" value="Mur-like_cat_sf"/>
</dbReference>
<reference evidence="7 8" key="1">
    <citation type="journal article" date="2015" name="Nature">
        <title>rRNA introns, odd ribosomes, and small enigmatic genomes across a large radiation of phyla.</title>
        <authorList>
            <person name="Brown C.T."/>
            <person name="Hug L.A."/>
            <person name="Thomas B.C."/>
            <person name="Sharon I."/>
            <person name="Castelle C.J."/>
            <person name="Singh A."/>
            <person name="Wilkins M.J."/>
            <person name="Williams K.H."/>
            <person name="Banfield J.F."/>
        </authorList>
    </citation>
    <scope>NUCLEOTIDE SEQUENCE [LARGE SCALE GENOMIC DNA]</scope>
</reference>
<dbReference type="PANTHER" id="PTHR43024:SF1">
    <property type="entry name" value="UDP-N-ACETYLMURAMOYL-TRIPEPTIDE--D-ALANYL-D-ALANINE LIGASE"/>
    <property type="match status" value="1"/>
</dbReference>
<feature type="transmembrane region" description="Helical" evidence="4">
    <location>
        <begin position="72"/>
        <end position="91"/>
    </location>
</feature>
<keyword evidence="2" id="KW-0547">Nucleotide-binding</keyword>
<protein>
    <submittedName>
        <fullName evidence="7">UDP-N-acetylmuramoyl-tripeptide-D-alanyl-D-alanine ligase</fullName>
    </submittedName>
</protein>
<feature type="transmembrane region" description="Helical" evidence="4">
    <location>
        <begin position="47"/>
        <end position="66"/>
    </location>
</feature>
<evidence type="ECO:0000256" key="1">
    <source>
        <dbReference type="ARBA" id="ARBA00022598"/>
    </source>
</evidence>
<dbReference type="Gene3D" id="3.40.1190.10">
    <property type="entry name" value="Mur-like, catalytic domain"/>
    <property type="match status" value="1"/>
</dbReference>
<dbReference type="Gene3D" id="3.90.190.20">
    <property type="entry name" value="Mur ligase, C-terminal domain"/>
    <property type="match status" value="1"/>
</dbReference>
<dbReference type="GO" id="GO:0005524">
    <property type="term" value="F:ATP binding"/>
    <property type="evidence" value="ECO:0007669"/>
    <property type="project" value="UniProtKB-KW"/>
</dbReference>
<feature type="domain" description="Mur ligase central" evidence="6">
    <location>
        <begin position="177"/>
        <end position="371"/>
    </location>
</feature>
<dbReference type="InterPro" id="IPR004101">
    <property type="entry name" value="Mur_ligase_C"/>
</dbReference>
<evidence type="ECO:0000259" key="5">
    <source>
        <dbReference type="Pfam" id="PF02875"/>
    </source>
</evidence>
<dbReference type="GO" id="GO:0016881">
    <property type="term" value="F:acid-amino acid ligase activity"/>
    <property type="evidence" value="ECO:0007669"/>
    <property type="project" value="InterPro"/>
</dbReference>
<feature type="transmembrane region" description="Helical" evidence="4">
    <location>
        <begin position="103"/>
        <end position="122"/>
    </location>
</feature>
<evidence type="ECO:0000259" key="6">
    <source>
        <dbReference type="Pfam" id="PF08245"/>
    </source>
</evidence>
<proteinExistence type="predicted"/>
<dbReference type="Proteomes" id="UP000034081">
    <property type="component" value="Unassembled WGS sequence"/>
</dbReference>
<evidence type="ECO:0000256" key="3">
    <source>
        <dbReference type="ARBA" id="ARBA00022840"/>
    </source>
</evidence>
<name>A0A0G0P8T9_9BACT</name>
<gene>
    <name evidence="7" type="ORF">UT08_C0004G0033</name>
</gene>
<keyword evidence="3" id="KW-0067">ATP-binding</keyword>
<keyword evidence="4" id="KW-0812">Transmembrane</keyword>
<feature type="transmembrane region" description="Helical" evidence="4">
    <location>
        <begin position="128"/>
        <end position="152"/>
    </location>
</feature>
<dbReference type="InterPro" id="IPR013221">
    <property type="entry name" value="Mur_ligase_cen"/>
</dbReference>
<dbReference type="InterPro" id="IPR051046">
    <property type="entry name" value="MurCDEF_CellWall_CoF430Synth"/>
</dbReference>
<feature type="transmembrane region" description="Helical" evidence="4">
    <location>
        <begin position="6"/>
        <end position="26"/>
    </location>
</feature>
<dbReference type="Pfam" id="PF08245">
    <property type="entry name" value="Mur_ligase_M"/>
    <property type="match status" value="1"/>
</dbReference>